<reference evidence="1" key="1">
    <citation type="journal article" date="2021" name="Proc. Natl. Acad. Sci. U.S.A.">
        <title>A Catalog of Tens of Thousands of Viruses from Human Metagenomes Reveals Hidden Associations with Chronic Diseases.</title>
        <authorList>
            <person name="Tisza M.J."/>
            <person name="Buck C.B."/>
        </authorList>
    </citation>
    <scope>NUCLEOTIDE SEQUENCE</scope>
    <source>
        <strain evidence="1">CtVFv13</strain>
    </source>
</reference>
<evidence type="ECO:0000313" key="1">
    <source>
        <dbReference type="EMBL" id="DAD72058.1"/>
    </source>
</evidence>
<accession>A0A8S5LQ55</accession>
<organism evidence="1">
    <name type="scientific">Siphoviridae sp. ctVFv13</name>
    <dbReference type="NCBI Taxonomy" id="2827576"/>
    <lineage>
        <taxon>Viruses</taxon>
        <taxon>Duplodnaviria</taxon>
        <taxon>Heunggongvirae</taxon>
        <taxon>Uroviricota</taxon>
        <taxon>Caudoviricetes</taxon>
    </lineage>
</organism>
<name>A0A8S5LQ55_9CAUD</name>
<dbReference type="Gene3D" id="1.10.287.1080">
    <property type="entry name" value="MazG-like"/>
    <property type="match status" value="1"/>
</dbReference>
<protein>
    <submittedName>
        <fullName evidence="1">Triphosphate pyrophosphohydrolase</fullName>
    </submittedName>
</protein>
<dbReference type="EMBL" id="BK015893">
    <property type="protein sequence ID" value="DAD72058.1"/>
    <property type="molecule type" value="Genomic_DNA"/>
</dbReference>
<proteinExistence type="predicted"/>
<sequence>MLARQVVRSLPLLYGCTQRLAERRTEVSKKVSDILPKTEILAQLAEEASEMAQAALKLRRALDGTNPTPKSVEECRKAFEEEYADVMVCMAALGFSDDRKAYERIGIIASEKYYRWLHRLQDKEQSDE</sequence>